<dbReference type="PANTHER" id="PTHR31859">
    <property type="entry name" value="TETRATRICOPEPTIDE REPEAT PROTEIN 39 FAMILY MEMBER"/>
    <property type="match status" value="1"/>
</dbReference>
<dbReference type="PANTHER" id="PTHR31859:SF1">
    <property type="entry name" value="TETRATRICOPEPTIDE REPEAT PROTEIN 39C"/>
    <property type="match status" value="1"/>
</dbReference>
<comment type="caution">
    <text evidence="1">The sequence shown here is derived from an EMBL/GenBank/DDBJ whole genome shotgun (WGS) entry which is preliminary data.</text>
</comment>
<dbReference type="Gene3D" id="1.25.40.10">
    <property type="entry name" value="Tetratricopeptide repeat domain"/>
    <property type="match status" value="1"/>
</dbReference>
<reference evidence="1 2" key="1">
    <citation type="submission" date="2023-09" db="EMBL/GenBank/DDBJ databases">
        <title>Genomes of two closely related lineages of the louse Polyplax serrata with different host specificities.</title>
        <authorList>
            <person name="Martinu J."/>
            <person name="Tarabai H."/>
            <person name="Stefka J."/>
            <person name="Hypsa V."/>
        </authorList>
    </citation>
    <scope>NUCLEOTIDE SEQUENCE [LARGE SCALE GENOMIC DNA]</scope>
    <source>
        <strain evidence="1">98ZLc_SE</strain>
    </source>
</reference>
<dbReference type="Proteomes" id="UP001359485">
    <property type="component" value="Unassembled WGS sequence"/>
</dbReference>
<evidence type="ECO:0000313" key="1">
    <source>
        <dbReference type="EMBL" id="KAK6623841.1"/>
    </source>
</evidence>
<keyword evidence="2" id="KW-1185">Reference proteome</keyword>
<dbReference type="SUPFAM" id="SSF48452">
    <property type="entry name" value="TPR-like"/>
    <property type="match status" value="1"/>
</dbReference>
<evidence type="ECO:0000313" key="2">
    <source>
        <dbReference type="Proteomes" id="UP001359485"/>
    </source>
</evidence>
<evidence type="ECO:0008006" key="3">
    <source>
        <dbReference type="Google" id="ProtNLM"/>
    </source>
</evidence>
<organism evidence="1 2">
    <name type="scientific">Polyplax serrata</name>
    <name type="common">Common mouse louse</name>
    <dbReference type="NCBI Taxonomy" id="468196"/>
    <lineage>
        <taxon>Eukaryota</taxon>
        <taxon>Metazoa</taxon>
        <taxon>Ecdysozoa</taxon>
        <taxon>Arthropoda</taxon>
        <taxon>Hexapoda</taxon>
        <taxon>Insecta</taxon>
        <taxon>Pterygota</taxon>
        <taxon>Neoptera</taxon>
        <taxon>Paraneoptera</taxon>
        <taxon>Psocodea</taxon>
        <taxon>Troctomorpha</taxon>
        <taxon>Phthiraptera</taxon>
        <taxon>Anoplura</taxon>
        <taxon>Polyplacidae</taxon>
        <taxon>Polyplax</taxon>
    </lineage>
</organism>
<accession>A0ABR1AMY1</accession>
<dbReference type="Pfam" id="PF10300">
    <property type="entry name" value="Iml2-TPR_39"/>
    <property type="match status" value="1"/>
</dbReference>
<dbReference type="EMBL" id="JAWJWF010000046">
    <property type="protein sequence ID" value="KAK6623841.1"/>
    <property type="molecule type" value="Genomic_DNA"/>
</dbReference>
<dbReference type="InterPro" id="IPR019412">
    <property type="entry name" value="IML2/TPR_39"/>
</dbReference>
<gene>
    <name evidence="1" type="ORF">RUM44_010697</name>
</gene>
<protein>
    <recommendedName>
        <fullName evidence="3">Tetratricopeptide repeat protein 39C</fullName>
    </recommendedName>
</protein>
<dbReference type="InterPro" id="IPR011990">
    <property type="entry name" value="TPR-like_helical_dom_sf"/>
</dbReference>
<name>A0ABR1AMY1_POLSC</name>
<sequence>MNEPVDQTQLAREGIKLLLNNQFEEAEELFGAENGSVQMAAGYCFLTFMNALMTFEDDKLEESLQNLKDIEKRCTQNSGWLRSMKNKVFSSFSYSDQDVAAKLEEQIILADSQVCVALLTFLQQDLTSYVRGGWVLRKAWKVYQHTYSEILDLYKKTFGCDASVAGSQFPAWQVITKSTSNTSLLSNASSTSKECSAGSSPNSSSFKSPLSYLASFAFPYNNNEVSIEPQVVARLMSAVSFGYGIFQLCISLLPSSLLRLIHFLGFESDRNVGLAALMFSREGTDMRGPLASLALLWYHTIVRPFFALDGSSVQPGVDEADMLINESQAEFSDSALFLYFKGRVQRLKSNIPLALEAYESAIDKSNQRELQLLCLHEIGWCYLIQLDWGNAFHCFNQLRSRSKWSKSFYTYLAMVCIGAYGDINYSLRLAAEIPELLNESSGGVQIETFIRRRMKKFPLGDTKDRSNDDEKIVVEKLSCELLILELLYFWNALLSCNVLDLDRIIENCKSYEVDTIVGVRDLIEGAVKMCTSDFEKAVAGFRKCLEKRSEIKLNQENNATENYDHVSAFAMFEMATILLQNSETKEEGKQLLVKVQAEYKGYDFENRLSIRIHSMLKKID</sequence>
<proteinExistence type="predicted"/>